<protein>
    <submittedName>
        <fullName evidence="11">Mitochondrial 2-oxoglutarate/malate carrier protein</fullName>
    </submittedName>
</protein>
<evidence type="ECO:0000256" key="3">
    <source>
        <dbReference type="ARBA" id="ARBA00022448"/>
    </source>
</evidence>
<keyword evidence="8 9" id="KW-0472">Membrane</keyword>
<evidence type="ECO:0000256" key="4">
    <source>
        <dbReference type="ARBA" id="ARBA00022692"/>
    </source>
</evidence>
<evidence type="ECO:0000256" key="7">
    <source>
        <dbReference type="ARBA" id="ARBA00022989"/>
    </source>
</evidence>
<dbReference type="GeneID" id="28737674"/>
<reference evidence="11 12" key="1">
    <citation type="submission" date="2015-06" db="EMBL/GenBank/DDBJ databases">
        <title>Draft genome of the ant-associated black yeast Phialophora attae CBS 131958.</title>
        <authorList>
            <person name="Moreno L.F."/>
            <person name="Stielow B.J."/>
            <person name="de Hoog S."/>
            <person name="Vicente V.A."/>
            <person name="Weiss V.A."/>
            <person name="de Vries M."/>
            <person name="Cruz L.M."/>
            <person name="Souza E.M."/>
        </authorList>
    </citation>
    <scope>NUCLEOTIDE SEQUENCE [LARGE SCALE GENOMIC DNA]</scope>
    <source>
        <strain evidence="11 12">CBS 131958</strain>
    </source>
</reference>
<keyword evidence="7" id="KW-1133">Transmembrane helix</keyword>
<dbReference type="EMBL" id="LFJN01000008">
    <property type="protein sequence ID" value="KPI41987.1"/>
    <property type="molecule type" value="Genomic_DNA"/>
</dbReference>
<evidence type="ECO:0000256" key="5">
    <source>
        <dbReference type="ARBA" id="ARBA00022737"/>
    </source>
</evidence>
<keyword evidence="5" id="KW-0677">Repeat</keyword>
<dbReference type="Gene3D" id="1.50.40.10">
    <property type="entry name" value="Mitochondrial carrier domain"/>
    <property type="match status" value="1"/>
</dbReference>
<comment type="subcellular location">
    <subcellularLocation>
        <location evidence="1">Membrane</location>
        <topology evidence="1">Multi-pass membrane protein</topology>
    </subcellularLocation>
</comment>
<keyword evidence="6" id="KW-0496">Mitochondrion</keyword>
<keyword evidence="12" id="KW-1185">Reference proteome</keyword>
<comment type="similarity">
    <text evidence="2 10">Belongs to the mitochondrial carrier (TC 2.A.29) family.</text>
</comment>
<dbReference type="PROSITE" id="PS50920">
    <property type="entry name" value="SOLCAR"/>
    <property type="match status" value="2"/>
</dbReference>
<evidence type="ECO:0000313" key="12">
    <source>
        <dbReference type="Proteomes" id="UP000038010"/>
    </source>
</evidence>
<sequence length="189" mass="20392">MSSTGQPPSAGSAQMRSAKKPQRQPFWLGGAAGSLAACCTHPLDQTKYRMQTMASRQSMLSTITFFAQRDGVVSLWSGISASILRQSTYTTLRFGAYNYMAQRAREKTGQRKLSSMTEIALAGAAGAMAGVVGNPTEVALVRMCADGAKPAIQQFKYKNCFDAIVRIAREEGVQTFGRGWRQTSSEASS</sequence>
<dbReference type="SUPFAM" id="SSF103506">
    <property type="entry name" value="Mitochondrial carrier"/>
    <property type="match status" value="1"/>
</dbReference>
<evidence type="ECO:0000256" key="6">
    <source>
        <dbReference type="ARBA" id="ARBA00022792"/>
    </source>
</evidence>
<dbReference type="VEuPathDB" id="FungiDB:AB675_5572"/>
<evidence type="ECO:0000313" key="11">
    <source>
        <dbReference type="EMBL" id="KPI41987.1"/>
    </source>
</evidence>
<accession>A0A0N1HWH4</accession>
<dbReference type="InterPro" id="IPR018108">
    <property type="entry name" value="MCP_transmembrane"/>
</dbReference>
<organism evidence="11 12">
    <name type="scientific">Cyphellophora attinorum</name>
    <dbReference type="NCBI Taxonomy" id="1664694"/>
    <lineage>
        <taxon>Eukaryota</taxon>
        <taxon>Fungi</taxon>
        <taxon>Dikarya</taxon>
        <taxon>Ascomycota</taxon>
        <taxon>Pezizomycotina</taxon>
        <taxon>Eurotiomycetes</taxon>
        <taxon>Chaetothyriomycetidae</taxon>
        <taxon>Chaetothyriales</taxon>
        <taxon>Cyphellophoraceae</taxon>
        <taxon>Cyphellophora</taxon>
    </lineage>
</organism>
<comment type="caution">
    <text evidence="11">The sequence shown here is derived from an EMBL/GenBank/DDBJ whole genome shotgun (WGS) entry which is preliminary data.</text>
</comment>
<evidence type="ECO:0000256" key="10">
    <source>
        <dbReference type="RuleBase" id="RU000488"/>
    </source>
</evidence>
<feature type="repeat" description="Solcar" evidence="9">
    <location>
        <begin position="24"/>
        <end position="103"/>
    </location>
</feature>
<dbReference type="AlphaFoldDB" id="A0A0N1HWH4"/>
<evidence type="ECO:0000256" key="8">
    <source>
        <dbReference type="ARBA" id="ARBA00023136"/>
    </source>
</evidence>
<dbReference type="InterPro" id="IPR023395">
    <property type="entry name" value="MCP_dom_sf"/>
</dbReference>
<dbReference type="PANTHER" id="PTHR45618">
    <property type="entry name" value="MITOCHONDRIAL DICARBOXYLATE CARRIER-RELATED"/>
    <property type="match status" value="1"/>
</dbReference>
<evidence type="ECO:0000256" key="1">
    <source>
        <dbReference type="ARBA" id="ARBA00004141"/>
    </source>
</evidence>
<dbReference type="OrthoDB" id="448427at2759"/>
<name>A0A0N1HWH4_9EURO</name>
<dbReference type="Pfam" id="PF00153">
    <property type="entry name" value="Mito_carr"/>
    <property type="match status" value="2"/>
</dbReference>
<feature type="repeat" description="Solcar" evidence="9">
    <location>
        <begin position="117"/>
        <end position="189"/>
    </location>
</feature>
<evidence type="ECO:0000256" key="9">
    <source>
        <dbReference type="PROSITE-ProRule" id="PRU00282"/>
    </source>
</evidence>
<dbReference type="GO" id="GO:0016020">
    <property type="term" value="C:membrane"/>
    <property type="evidence" value="ECO:0007669"/>
    <property type="project" value="UniProtKB-SubCell"/>
</dbReference>
<proteinExistence type="inferred from homology"/>
<keyword evidence="4 9" id="KW-0812">Transmembrane</keyword>
<dbReference type="RefSeq" id="XP_018001950.1">
    <property type="nucleotide sequence ID" value="XM_018145794.1"/>
</dbReference>
<keyword evidence="3 10" id="KW-0813">Transport</keyword>
<dbReference type="InterPro" id="IPR050391">
    <property type="entry name" value="Mito_Metabolite_Transporter"/>
</dbReference>
<evidence type="ECO:0000256" key="2">
    <source>
        <dbReference type="ARBA" id="ARBA00006375"/>
    </source>
</evidence>
<dbReference type="Proteomes" id="UP000038010">
    <property type="component" value="Unassembled WGS sequence"/>
</dbReference>
<keyword evidence="6" id="KW-0999">Mitochondrion inner membrane</keyword>
<gene>
    <name evidence="11" type="ORF">AB675_5572</name>
</gene>